<dbReference type="RefSeq" id="WP_342201640.1">
    <property type="nucleotide sequence ID" value="NZ_JBCATE010000003.1"/>
</dbReference>
<dbReference type="PANTHER" id="PTHR46663:SF3">
    <property type="entry name" value="SLL0267 PROTEIN"/>
    <property type="match status" value="1"/>
</dbReference>
<dbReference type="InterPro" id="IPR000160">
    <property type="entry name" value="GGDEF_dom"/>
</dbReference>
<dbReference type="InterPro" id="IPR029787">
    <property type="entry name" value="Nucleotide_cyclase"/>
</dbReference>
<dbReference type="EMBL" id="JBHFGU010000003">
    <property type="protein sequence ID" value="MFB2620262.1"/>
    <property type="molecule type" value="Genomic_DNA"/>
</dbReference>
<feature type="domain" description="GGDEF" evidence="3">
    <location>
        <begin position="531"/>
        <end position="659"/>
    </location>
</feature>
<keyword evidence="1" id="KW-0472">Membrane</keyword>
<dbReference type="NCBIfam" id="TIGR00229">
    <property type="entry name" value="sensory_box"/>
    <property type="match status" value="2"/>
</dbReference>
<dbReference type="NCBIfam" id="TIGR00254">
    <property type="entry name" value="GGDEF"/>
    <property type="match status" value="1"/>
</dbReference>
<dbReference type="SMART" id="SM00091">
    <property type="entry name" value="PAS"/>
    <property type="match status" value="2"/>
</dbReference>
<dbReference type="Pfam" id="PF13426">
    <property type="entry name" value="PAS_9"/>
    <property type="match status" value="2"/>
</dbReference>
<dbReference type="InterPro" id="IPR000014">
    <property type="entry name" value="PAS"/>
</dbReference>
<keyword evidence="4" id="KW-0548">Nucleotidyltransferase</keyword>
<dbReference type="PANTHER" id="PTHR46663">
    <property type="entry name" value="DIGUANYLATE CYCLASE DGCT-RELATED"/>
    <property type="match status" value="1"/>
</dbReference>
<feature type="transmembrane region" description="Helical" evidence="1">
    <location>
        <begin position="20"/>
        <end position="43"/>
    </location>
</feature>
<keyword evidence="1" id="KW-1133">Transmembrane helix</keyword>
<comment type="caution">
    <text evidence="4">The sequence shown here is derived from an EMBL/GenBank/DDBJ whole genome shotgun (WGS) entry which is preliminary data.</text>
</comment>
<feature type="domain" description="PAC" evidence="2">
    <location>
        <begin position="446"/>
        <end position="499"/>
    </location>
</feature>
<dbReference type="EC" id="2.7.7.65" evidence="4"/>
<dbReference type="SMART" id="SM00267">
    <property type="entry name" value="GGDEF"/>
    <property type="match status" value="1"/>
</dbReference>
<dbReference type="PROSITE" id="PS50887">
    <property type="entry name" value="GGDEF"/>
    <property type="match status" value="1"/>
</dbReference>
<dbReference type="SUPFAM" id="SSF55785">
    <property type="entry name" value="PYP-like sensor domain (PAS domain)"/>
    <property type="match status" value="2"/>
</dbReference>
<organism evidence="4 5">
    <name type="scientific">Shewanella mangrovisoli</name>
    <dbReference type="NCBI Taxonomy" id="2864211"/>
    <lineage>
        <taxon>Bacteria</taxon>
        <taxon>Pseudomonadati</taxon>
        <taxon>Pseudomonadota</taxon>
        <taxon>Gammaproteobacteria</taxon>
        <taxon>Alteromonadales</taxon>
        <taxon>Shewanellaceae</taxon>
        <taxon>Shewanella</taxon>
    </lineage>
</organism>
<dbReference type="Proteomes" id="UP001576708">
    <property type="component" value="Unassembled WGS sequence"/>
</dbReference>
<sequence length="659" mass="74578">MSGKLRQLIGTLQQQSRSTVAKVLLIIGMFIGICITLVVLVYIQGNIFDGVRTYVRGEGLWAKAQKDATFYLIHYSYNKNEVDYQRYLAATAVMQGDRQAREALLASPIDELKAKEGFIQGLNDERDTESLIWFFRHFNRTHYMQRAVEIWTLADERFNTMMLLADSMHDEVSQFGDSPPDLSQYRQQLIQLNEELLSLEIEFSLVLSEGARWVKRITWLISLGVVLLFISIGILASRQIIRNIAKSEKQLLISESRFSSLKNSDTIGIISWQLDGTIHDANDHFLHMLGFDREDLAAGLINWRSLTPPEFEARDNIAIAELIELGHCHQYEKQLISKTGAHVPVMLGASFLNSSTQEGVAYFMDLTSSKQAEDKLRLAATVFNASTDGIIITDPLMSIISINQAFTDITGLTEQSLHQDASRFINTGHPNEDAYQAMCNLLQQGEQWQGELIKETESGYLPLSVRINTVRNEHNRLTHFVIVITDISERKAEEEHLRHIAHHDALTNLPNRVLFHTKLEQAIVHAQRSDGIFAILFLDLDNFKPVNDEFGHDVGDKLLQEVAKRLTSSIRQIDTITRLGGDEFVILLEHLPNEESVPILIRKITQALTAPYIIHKHKLHIGVSIGSAIYPCHGTDAKSLINYADQAMYVVKKANKLVQ</sequence>
<evidence type="ECO:0000256" key="1">
    <source>
        <dbReference type="SAM" id="Phobius"/>
    </source>
</evidence>
<evidence type="ECO:0000313" key="4">
    <source>
        <dbReference type="EMBL" id="MFB2620262.1"/>
    </source>
</evidence>
<evidence type="ECO:0000259" key="2">
    <source>
        <dbReference type="PROSITE" id="PS50113"/>
    </source>
</evidence>
<keyword evidence="1" id="KW-0812">Transmembrane</keyword>
<dbReference type="Pfam" id="PF00990">
    <property type="entry name" value="GGDEF"/>
    <property type="match status" value="1"/>
</dbReference>
<name>A0ABV4VJ42_9GAMM</name>
<dbReference type="CDD" id="cd01949">
    <property type="entry name" value="GGDEF"/>
    <property type="match status" value="1"/>
</dbReference>
<evidence type="ECO:0000313" key="5">
    <source>
        <dbReference type="Proteomes" id="UP001576708"/>
    </source>
</evidence>
<protein>
    <submittedName>
        <fullName evidence="4">Diguanylate cyclase domain-containing protein</fullName>
        <ecNumber evidence="4">2.7.7.65</ecNumber>
    </submittedName>
</protein>
<dbReference type="InterPro" id="IPR052163">
    <property type="entry name" value="DGC-Regulatory_Protein"/>
</dbReference>
<dbReference type="GO" id="GO:0052621">
    <property type="term" value="F:diguanylate cyclase activity"/>
    <property type="evidence" value="ECO:0007669"/>
    <property type="project" value="UniProtKB-EC"/>
</dbReference>
<dbReference type="Gene3D" id="3.30.70.270">
    <property type="match status" value="1"/>
</dbReference>
<gene>
    <name evidence="4" type="ORF">ACE02W_10635</name>
</gene>
<dbReference type="InterPro" id="IPR035965">
    <property type="entry name" value="PAS-like_dom_sf"/>
</dbReference>
<dbReference type="InterPro" id="IPR043128">
    <property type="entry name" value="Rev_trsase/Diguanyl_cyclase"/>
</dbReference>
<evidence type="ECO:0000259" key="3">
    <source>
        <dbReference type="PROSITE" id="PS50887"/>
    </source>
</evidence>
<keyword evidence="5" id="KW-1185">Reference proteome</keyword>
<feature type="transmembrane region" description="Helical" evidence="1">
    <location>
        <begin position="217"/>
        <end position="236"/>
    </location>
</feature>
<reference evidence="4 5" key="1">
    <citation type="submission" date="2024-09" db="EMBL/GenBank/DDBJ databases">
        <authorList>
            <person name="Zhang Y."/>
        </authorList>
    </citation>
    <scope>NUCLEOTIDE SEQUENCE [LARGE SCALE GENOMIC DNA]</scope>
    <source>
        <strain evidence="4 5">ZJ318</strain>
    </source>
</reference>
<keyword evidence="4" id="KW-0808">Transferase</keyword>
<dbReference type="SUPFAM" id="SSF55073">
    <property type="entry name" value="Nucleotide cyclase"/>
    <property type="match status" value="1"/>
</dbReference>
<dbReference type="Gene3D" id="3.30.450.20">
    <property type="entry name" value="PAS domain"/>
    <property type="match status" value="2"/>
</dbReference>
<proteinExistence type="predicted"/>
<dbReference type="InterPro" id="IPR000700">
    <property type="entry name" value="PAS-assoc_C"/>
</dbReference>
<dbReference type="PROSITE" id="PS50113">
    <property type="entry name" value="PAC"/>
    <property type="match status" value="1"/>
</dbReference>
<dbReference type="CDD" id="cd00130">
    <property type="entry name" value="PAS"/>
    <property type="match status" value="2"/>
</dbReference>
<accession>A0ABV4VJ42</accession>